<feature type="transmembrane region" description="Helical" evidence="5">
    <location>
        <begin position="408"/>
        <end position="431"/>
    </location>
</feature>
<reference evidence="7 8" key="1">
    <citation type="submission" date="2015-07" db="EMBL/GenBank/DDBJ databases">
        <title>Comparative genomics of the Sigatoka disease complex on banana suggests a link between parallel evolutionary changes in Pseudocercospora fijiensis and Pseudocercospora eumusae and increased virulence on the banana host.</title>
        <authorList>
            <person name="Chang T.-C."/>
            <person name="Salvucci A."/>
            <person name="Crous P.W."/>
            <person name="Stergiopoulos I."/>
        </authorList>
    </citation>
    <scope>NUCLEOTIDE SEQUENCE [LARGE SCALE GENOMIC DNA]</scope>
    <source>
        <strain evidence="7 8">CBS 116634</strain>
    </source>
</reference>
<feature type="transmembrane region" description="Helical" evidence="5">
    <location>
        <begin position="300"/>
        <end position="317"/>
    </location>
</feature>
<feature type="transmembrane region" description="Helical" evidence="5">
    <location>
        <begin position="527"/>
        <end position="544"/>
    </location>
</feature>
<dbReference type="AlphaFoldDB" id="A0A139H3C5"/>
<dbReference type="GO" id="GO:0005886">
    <property type="term" value="C:plasma membrane"/>
    <property type="evidence" value="ECO:0007669"/>
    <property type="project" value="TreeGrafter"/>
</dbReference>
<dbReference type="SUPFAM" id="SSF103473">
    <property type="entry name" value="MFS general substrate transporter"/>
    <property type="match status" value="1"/>
</dbReference>
<dbReference type="GO" id="GO:0022857">
    <property type="term" value="F:transmembrane transporter activity"/>
    <property type="evidence" value="ECO:0007669"/>
    <property type="project" value="InterPro"/>
</dbReference>
<sequence length="617" mass="68849">MPKLIHQAGAETKLCQRHAGILHRPACSSRPSCWLVVRHSSIFIHPHPERYHTVSTLIMQSIRQYYALRAAVSVQVNTGKIVNHSNAKISVLDNDASSSDDQSTTTDLQERNANQDPILVGWDGPEDPLNPRNWSITRRCTIFAILWINVFAVDWASSADSQAGATIAEQFHVSEEAEALSPSLYTFGLALGSLFAGPISETVGRNPVYVVSRCFHVVWLMGAALAPNFGAQCVFRFLAGVSGSILLAIHAASTADIFGPVHRTLAWPVIALASFWGTAFSPVVGAWIAQTGVDWRWTEWIAVLMSGSTLILTLLFLPETFSPILLSWRAKHLRAVTGVERFQSEMDLQKTFIHRLKVALLRALHMITREPIVGLLGGWLVLEYIVVFGLLQGMTYIFGDTYGFERGFIGTCFCALASGVTLWSLMVPYYYRLYKRKVARLHEHVTGQSDPDLIRAANIPGSDLPEPEYRLWQALLAAPAFPICLFWLGWTNYVFFSYWSSLGAIVLLGFSWAGIYVTVYQYLLDTYGIYAGSALAIITCWRYLASGMINLVSRSMYNGIGVHWTMTLLGCIALLQLPLPLIFYKLGLQIRKRSAFAGRYSRPDNLRRRTGKALEWS</sequence>
<evidence type="ECO:0000256" key="4">
    <source>
        <dbReference type="ARBA" id="ARBA00023136"/>
    </source>
</evidence>
<feature type="transmembrane region" description="Helical" evidence="5">
    <location>
        <begin position="496"/>
        <end position="520"/>
    </location>
</feature>
<evidence type="ECO:0000313" key="8">
    <source>
        <dbReference type="Proteomes" id="UP000073492"/>
    </source>
</evidence>
<dbReference type="PROSITE" id="PS50850">
    <property type="entry name" value="MFS"/>
    <property type="match status" value="1"/>
</dbReference>
<feature type="domain" description="Major facilitator superfamily (MFS) profile" evidence="6">
    <location>
        <begin position="142"/>
        <end position="588"/>
    </location>
</feature>
<dbReference type="OrthoDB" id="3936150at2759"/>
<name>A0A139H3C5_9PEZI</name>
<dbReference type="InterPro" id="IPR011701">
    <property type="entry name" value="MFS"/>
</dbReference>
<dbReference type="PANTHER" id="PTHR23502:SF188">
    <property type="entry name" value="MAJOR FACILITATOR SUPERFAMILY (MFS) PROFILE DOMAIN-CONTAINING PROTEIN"/>
    <property type="match status" value="1"/>
</dbReference>
<dbReference type="Gene3D" id="1.20.1250.20">
    <property type="entry name" value="MFS general substrate transporter like domains"/>
    <property type="match status" value="1"/>
</dbReference>
<dbReference type="InterPro" id="IPR020846">
    <property type="entry name" value="MFS_dom"/>
</dbReference>
<proteinExistence type="predicted"/>
<keyword evidence="8" id="KW-1185">Reference proteome</keyword>
<feature type="transmembrane region" description="Helical" evidence="5">
    <location>
        <begin position="471"/>
        <end position="490"/>
    </location>
</feature>
<dbReference type="Pfam" id="PF07690">
    <property type="entry name" value="MFS_1"/>
    <property type="match status" value="1"/>
</dbReference>
<accession>A0A139H3C5</accession>
<keyword evidence="3 5" id="KW-1133">Transmembrane helix</keyword>
<evidence type="ECO:0000256" key="5">
    <source>
        <dbReference type="SAM" id="Phobius"/>
    </source>
</evidence>
<keyword evidence="2 5" id="KW-0812">Transmembrane</keyword>
<dbReference type="Proteomes" id="UP000073492">
    <property type="component" value="Unassembled WGS sequence"/>
</dbReference>
<evidence type="ECO:0000259" key="6">
    <source>
        <dbReference type="PROSITE" id="PS50850"/>
    </source>
</evidence>
<feature type="transmembrane region" description="Helical" evidence="5">
    <location>
        <begin position="564"/>
        <end position="584"/>
    </location>
</feature>
<evidence type="ECO:0000313" key="7">
    <source>
        <dbReference type="EMBL" id="KXS96868.1"/>
    </source>
</evidence>
<comment type="subcellular location">
    <subcellularLocation>
        <location evidence="1">Membrane</location>
        <topology evidence="1">Multi-pass membrane protein</topology>
    </subcellularLocation>
</comment>
<organism evidence="7 8">
    <name type="scientific">Pseudocercospora musae</name>
    <dbReference type="NCBI Taxonomy" id="113226"/>
    <lineage>
        <taxon>Eukaryota</taxon>
        <taxon>Fungi</taxon>
        <taxon>Dikarya</taxon>
        <taxon>Ascomycota</taxon>
        <taxon>Pezizomycotina</taxon>
        <taxon>Dothideomycetes</taxon>
        <taxon>Dothideomycetidae</taxon>
        <taxon>Mycosphaerellales</taxon>
        <taxon>Mycosphaerellaceae</taxon>
        <taxon>Pseudocercospora</taxon>
    </lineage>
</organism>
<keyword evidence="4 5" id="KW-0472">Membrane</keyword>
<evidence type="ECO:0000256" key="2">
    <source>
        <dbReference type="ARBA" id="ARBA00022692"/>
    </source>
</evidence>
<evidence type="ECO:0000256" key="1">
    <source>
        <dbReference type="ARBA" id="ARBA00004141"/>
    </source>
</evidence>
<feature type="transmembrane region" description="Helical" evidence="5">
    <location>
        <begin position="235"/>
        <end position="253"/>
    </location>
</feature>
<comment type="caution">
    <text evidence="7">The sequence shown here is derived from an EMBL/GenBank/DDBJ whole genome shotgun (WGS) entry which is preliminary data.</text>
</comment>
<dbReference type="EMBL" id="LFZO01000814">
    <property type="protein sequence ID" value="KXS96868.1"/>
    <property type="molecule type" value="Genomic_DNA"/>
</dbReference>
<feature type="transmembrane region" description="Helical" evidence="5">
    <location>
        <begin position="372"/>
        <end position="396"/>
    </location>
</feature>
<dbReference type="PANTHER" id="PTHR23502">
    <property type="entry name" value="MAJOR FACILITATOR SUPERFAMILY"/>
    <property type="match status" value="1"/>
</dbReference>
<feature type="transmembrane region" description="Helical" evidence="5">
    <location>
        <begin position="265"/>
        <end position="288"/>
    </location>
</feature>
<evidence type="ECO:0000256" key="3">
    <source>
        <dbReference type="ARBA" id="ARBA00022989"/>
    </source>
</evidence>
<protein>
    <recommendedName>
        <fullName evidence="6">Major facilitator superfamily (MFS) profile domain-containing protein</fullName>
    </recommendedName>
</protein>
<dbReference type="InterPro" id="IPR036259">
    <property type="entry name" value="MFS_trans_sf"/>
</dbReference>
<gene>
    <name evidence="7" type="ORF">AC579_3364</name>
</gene>